<keyword evidence="1" id="KW-0732">Signal</keyword>
<sequence length="206" mass="23701">MASSVRILTVLTILSLLRTINALNYFPAAWTVIWNVPLRVSNKWGNKGTSLLTAGLGVWTHIYDIIKNCKQQDGTPVDGLDCAHSVIVSLFSCGLAAMSYETIAAWTKRDTINADTILDRIPNYIKITDMKVFWEPIIANTSSPSHRRRELHAREAPIDVYYNGSMPFVHLYHASQLVGRHHNLSNIFRNRWPQCRNWWHFPDRWQ</sequence>
<dbReference type="Proteomes" id="UP000070700">
    <property type="component" value="Unassembled WGS sequence"/>
</dbReference>
<protein>
    <submittedName>
        <fullName evidence="2">Uncharacterized protein</fullName>
    </submittedName>
</protein>
<evidence type="ECO:0000313" key="2">
    <source>
        <dbReference type="EMBL" id="KUJ16054.1"/>
    </source>
</evidence>
<gene>
    <name evidence="2" type="ORF">LY89DRAFT_102015</name>
</gene>
<reference evidence="2 3" key="1">
    <citation type="submission" date="2015-10" db="EMBL/GenBank/DDBJ databases">
        <title>Full genome of DAOMC 229536 Phialocephala scopiformis, a fungal endophyte of spruce producing the potent anti-insectan compound rugulosin.</title>
        <authorList>
            <consortium name="DOE Joint Genome Institute"/>
            <person name="Walker A.K."/>
            <person name="Frasz S.L."/>
            <person name="Seifert K.A."/>
            <person name="Miller J.D."/>
            <person name="Mondo S.J."/>
            <person name="Labutti K."/>
            <person name="Lipzen A."/>
            <person name="Dockter R."/>
            <person name="Kennedy M."/>
            <person name="Grigoriev I.V."/>
            <person name="Spatafora J.W."/>
        </authorList>
    </citation>
    <scope>NUCLEOTIDE SEQUENCE [LARGE SCALE GENOMIC DNA]</scope>
    <source>
        <strain evidence="2 3">CBS 120377</strain>
    </source>
</reference>
<dbReference type="AlphaFoldDB" id="A0A194X7H9"/>
<keyword evidence="3" id="KW-1185">Reference proteome</keyword>
<feature type="signal peptide" evidence="1">
    <location>
        <begin position="1"/>
        <end position="22"/>
    </location>
</feature>
<dbReference type="KEGG" id="psco:LY89DRAFT_102015"/>
<accession>A0A194X7H9</accession>
<evidence type="ECO:0000256" key="1">
    <source>
        <dbReference type="SAM" id="SignalP"/>
    </source>
</evidence>
<dbReference type="GeneID" id="28814739"/>
<dbReference type="OrthoDB" id="10425119at2759"/>
<organism evidence="2 3">
    <name type="scientific">Mollisia scopiformis</name>
    <name type="common">Conifer needle endophyte fungus</name>
    <name type="synonym">Phialocephala scopiformis</name>
    <dbReference type="NCBI Taxonomy" id="149040"/>
    <lineage>
        <taxon>Eukaryota</taxon>
        <taxon>Fungi</taxon>
        <taxon>Dikarya</taxon>
        <taxon>Ascomycota</taxon>
        <taxon>Pezizomycotina</taxon>
        <taxon>Leotiomycetes</taxon>
        <taxon>Helotiales</taxon>
        <taxon>Mollisiaceae</taxon>
        <taxon>Mollisia</taxon>
    </lineage>
</organism>
<feature type="chain" id="PRO_5008267942" evidence="1">
    <location>
        <begin position="23"/>
        <end position="206"/>
    </location>
</feature>
<dbReference type="InParanoid" id="A0A194X7H9"/>
<dbReference type="RefSeq" id="XP_018070409.1">
    <property type="nucleotide sequence ID" value="XM_018205013.1"/>
</dbReference>
<proteinExistence type="predicted"/>
<name>A0A194X7H9_MOLSC</name>
<evidence type="ECO:0000313" key="3">
    <source>
        <dbReference type="Proteomes" id="UP000070700"/>
    </source>
</evidence>
<dbReference type="EMBL" id="KQ947417">
    <property type="protein sequence ID" value="KUJ16054.1"/>
    <property type="molecule type" value="Genomic_DNA"/>
</dbReference>